<dbReference type="InterPro" id="IPR036097">
    <property type="entry name" value="HisK_dim/P_sf"/>
</dbReference>
<proteinExistence type="predicted"/>
<evidence type="ECO:0000256" key="3">
    <source>
        <dbReference type="ARBA" id="ARBA00022553"/>
    </source>
</evidence>
<dbReference type="InterPro" id="IPR003594">
    <property type="entry name" value="HATPase_dom"/>
</dbReference>
<dbReference type="Pfam" id="PF08447">
    <property type="entry name" value="PAS_3"/>
    <property type="match status" value="2"/>
</dbReference>
<evidence type="ECO:0000256" key="4">
    <source>
        <dbReference type="ARBA" id="ARBA00022679"/>
    </source>
</evidence>
<dbReference type="Proteomes" id="UP000256763">
    <property type="component" value="Unassembled WGS sequence"/>
</dbReference>
<keyword evidence="14" id="KW-1185">Reference proteome</keyword>
<keyword evidence="4" id="KW-0808">Transferase</keyword>
<dbReference type="SMART" id="SM00388">
    <property type="entry name" value="HisKA"/>
    <property type="match status" value="1"/>
</dbReference>
<dbReference type="Pfam" id="PF02518">
    <property type="entry name" value="HATPase_c"/>
    <property type="match status" value="1"/>
</dbReference>
<dbReference type="CDD" id="cd00082">
    <property type="entry name" value="HisKA"/>
    <property type="match status" value="1"/>
</dbReference>
<accession>A0A3E0WLS5</accession>
<dbReference type="InterPro" id="IPR001610">
    <property type="entry name" value="PAC"/>
</dbReference>
<dbReference type="Gene3D" id="3.30.450.20">
    <property type="entry name" value="PAS domain"/>
    <property type="match status" value="2"/>
</dbReference>
<dbReference type="InterPro" id="IPR035965">
    <property type="entry name" value="PAS-like_dom_sf"/>
</dbReference>
<evidence type="ECO:0000313" key="13">
    <source>
        <dbReference type="EMBL" id="RFA33910.1"/>
    </source>
</evidence>
<dbReference type="FunFam" id="3.30.565.10:FF:000006">
    <property type="entry name" value="Sensor histidine kinase WalK"/>
    <property type="match status" value="1"/>
</dbReference>
<keyword evidence="6" id="KW-0902">Two-component regulatory system</keyword>
<comment type="caution">
    <text evidence="13">The sequence shown here is derived from an EMBL/GenBank/DDBJ whole genome shotgun (WGS) entry which is preliminary data.</text>
</comment>
<dbReference type="PROSITE" id="PS50112">
    <property type="entry name" value="PAS"/>
    <property type="match status" value="2"/>
</dbReference>
<dbReference type="InterPro" id="IPR005467">
    <property type="entry name" value="His_kinase_dom"/>
</dbReference>
<feature type="domain" description="PAS" evidence="11">
    <location>
        <begin position="3"/>
        <end position="75"/>
    </location>
</feature>
<dbReference type="Pfam" id="PF00072">
    <property type="entry name" value="Response_reg"/>
    <property type="match status" value="1"/>
</dbReference>
<dbReference type="AlphaFoldDB" id="A0A3E0WLS5"/>
<dbReference type="CDD" id="cd00075">
    <property type="entry name" value="HATPase"/>
    <property type="match status" value="1"/>
</dbReference>
<reference evidence="14" key="1">
    <citation type="submission" date="2017-05" db="EMBL/GenBank/DDBJ databases">
        <authorList>
            <person name="Sharma S."/>
            <person name="Sidhu C."/>
            <person name="Pinnaka A.K."/>
        </authorList>
    </citation>
    <scope>NUCLEOTIDE SEQUENCE [LARGE SCALE GENOMIC DNA]</scope>
    <source>
        <strain evidence="14">AK93</strain>
    </source>
</reference>
<feature type="modified residue" description="4-aspartylphosphate" evidence="8">
    <location>
        <position position="560"/>
    </location>
</feature>
<dbReference type="Pfam" id="PF00512">
    <property type="entry name" value="HisKA"/>
    <property type="match status" value="1"/>
</dbReference>
<dbReference type="InterPro" id="IPR000700">
    <property type="entry name" value="PAS-assoc_C"/>
</dbReference>
<dbReference type="PROSITE" id="PS50113">
    <property type="entry name" value="PAC"/>
    <property type="match status" value="2"/>
</dbReference>
<dbReference type="SUPFAM" id="SSF47384">
    <property type="entry name" value="Homodimeric domain of signal transducing histidine kinase"/>
    <property type="match status" value="1"/>
</dbReference>
<dbReference type="InterPro" id="IPR004358">
    <property type="entry name" value="Sig_transdc_His_kin-like_C"/>
</dbReference>
<feature type="domain" description="Response regulatory" evidence="10">
    <location>
        <begin position="511"/>
        <end position="627"/>
    </location>
</feature>
<dbReference type="GO" id="GO:0009927">
    <property type="term" value="F:histidine phosphotransfer kinase activity"/>
    <property type="evidence" value="ECO:0007669"/>
    <property type="project" value="TreeGrafter"/>
</dbReference>
<dbReference type="InterPro" id="IPR013655">
    <property type="entry name" value="PAS_fold_3"/>
</dbReference>
<keyword evidence="7" id="KW-0472">Membrane</keyword>
<dbReference type="SMART" id="SM00448">
    <property type="entry name" value="REC"/>
    <property type="match status" value="1"/>
</dbReference>
<dbReference type="SUPFAM" id="SSF55785">
    <property type="entry name" value="PYP-like sensor domain (PAS domain)"/>
    <property type="match status" value="2"/>
</dbReference>
<dbReference type="CDD" id="cd00130">
    <property type="entry name" value="PAS"/>
    <property type="match status" value="2"/>
</dbReference>
<dbReference type="NCBIfam" id="TIGR00229">
    <property type="entry name" value="sensory_box"/>
    <property type="match status" value="2"/>
</dbReference>
<dbReference type="Gene3D" id="3.30.565.10">
    <property type="entry name" value="Histidine kinase-like ATPase, C-terminal domain"/>
    <property type="match status" value="1"/>
</dbReference>
<dbReference type="EC" id="2.7.13.3" evidence="2"/>
<dbReference type="FunFam" id="3.30.450.20:FF:000099">
    <property type="entry name" value="Sensory box sensor histidine kinase"/>
    <property type="match status" value="1"/>
</dbReference>
<dbReference type="GO" id="GO:0005886">
    <property type="term" value="C:plasma membrane"/>
    <property type="evidence" value="ECO:0007669"/>
    <property type="project" value="UniProtKB-ARBA"/>
</dbReference>
<dbReference type="InterPro" id="IPR001789">
    <property type="entry name" value="Sig_transdc_resp-reg_receiver"/>
</dbReference>
<evidence type="ECO:0000256" key="2">
    <source>
        <dbReference type="ARBA" id="ARBA00012438"/>
    </source>
</evidence>
<dbReference type="InterPro" id="IPR000014">
    <property type="entry name" value="PAS"/>
</dbReference>
<keyword evidence="3 8" id="KW-0597">Phosphoprotein</keyword>
<evidence type="ECO:0000256" key="8">
    <source>
        <dbReference type="PROSITE-ProRule" id="PRU00169"/>
    </source>
</evidence>
<dbReference type="PROSITE" id="PS50110">
    <property type="entry name" value="RESPONSE_REGULATORY"/>
    <property type="match status" value="1"/>
</dbReference>
<dbReference type="InterPro" id="IPR036890">
    <property type="entry name" value="HATPase_C_sf"/>
</dbReference>
<evidence type="ECO:0000256" key="5">
    <source>
        <dbReference type="ARBA" id="ARBA00022777"/>
    </source>
</evidence>
<dbReference type="SUPFAM" id="SSF52172">
    <property type="entry name" value="CheY-like"/>
    <property type="match status" value="1"/>
</dbReference>
<dbReference type="Gene3D" id="1.10.287.130">
    <property type="match status" value="1"/>
</dbReference>
<dbReference type="CDD" id="cd17580">
    <property type="entry name" value="REC_2_DhkD-like"/>
    <property type="match status" value="1"/>
</dbReference>
<dbReference type="PRINTS" id="PR00344">
    <property type="entry name" value="BCTRLSENSOR"/>
</dbReference>
<evidence type="ECO:0000259" key="9">
    <source>
        <dbReference type="PROSITE" id="PS50109"/>
    </source>
</evidence>
<feature type="domain" description="PAC" evidence="12">
    <location>
        <begin position="79"/>
        <end position="131"/>
    </location>
</feature>
<feature type="domain" description="PAS" evidence="11">
    <location>
        <begin position="132"/>
        <end position="203"/>
    </location>
</feature>
<dbReference type="SUPFAM" id="SSF55874">
    <property type="entry name" value="ATPase domain of HSP90 chaperone/DNA topoisomerase II/histidine kinase"/>
    <property type="match status" value="1"/>
</dbReference>
<evidence type="ECO:0000256" key="6">
    <source>
        <dbReference type="ARBA" id="ARBA00023012"/>
    </source>
</evidence>
<dbReference type="PANTHER" id="PTHR43047">
    <property type="entry name" value="TWO-COMPONENT HISTIDINE PROTEIN KINASE"/>
    <property type="match status" value="1"/>
</dbReference>
<dbReference type="PANTHER" id="PTHR43047:SF72">
    <property type="entry name" value="OSMOSENSING HISTIDINE PROTEIN KINASE SLN1"/>
    <property type="match status" value="1"/>
</dbReference>
<dbReference type="RefSeq" id="WP_116303265.1">
    <property type="nucleotide sequence ID" value="NZ_NFZV01000019.1"/>
</dbReference>
<dbReference type="InterPro" id="IPR011006">
    <property type="entry name" value="CheY-like_superfamily"/>
</dbReference>
<evidence type="ECO:0000256" key="1">
    <source>
        <dbReference type="ARBA" id="ARBA00000085"/>
    </source>
</evidence>
<dbReference type="OrthoDB" id="5555106at2"/>
<evidence type="ECO:0000259" key="12">
    <source>
        <dbReference type="PROSITE" id="PS50113"/>
    </source>
</evidence>
<dbReference type="GO" id="GO:0000155">
    <property type="term" value="F:phosphorelay sensor kinase activity"/>
    <property type="evidence" value="ECO:0007669"/>
    <property type="project" value="InterPro"/>
</dbReference>
<evidence type="ECO:0000313" key="14">
    <source>
        <dbReference type="Proteomes" id="UP000256763"/>
    </source>
</evidence>
<dbReference type="Gene3D" id="3.40.50.2300">
    <property type="match status" value="1"/>
</dbReference>
<evidence type="ECO:0000259" key="11">
    <source>
        <dbReference type="PROSITE" id="PS50112"/>
    </source>
</evidence>
<protein>
    <recommendedName>
        <fullName evidence="2">histidine kinase</fullName>
        <ecNumber evidence="2">2.7.13.3</ecNumber>
    </recommendedName>
</protein>
<comment type="catalytic activity">
    <reaction evidence="1">
        <text>ATP + protein L-histidine = ADP + protein N-phospho-L-histidine.</text>
        <dbReference type="EC" id="2.7.13.3"/>
    </reaction>
</comment>
<sequence length="632" mass="70461">MDSDQRLRLISRATNDIIWDWDIETGWLAWNDAVASQLGYTPEEMGHSLGAWEALIHPDDRKRVVDSLHMAVEKGEDGWHEEYRLRKRDGSYATFMDRGYIARDQSGKSCRMIGSLLDVTERRGIEEALRASEARFRQMADAVPQIIWIADPKGNIEFFNRQWFTYTGQDDKATTVEEAAYKVVHPADVERVLTGLKESHYSGETFVSEMRLRAKNGDYRWFLVRAVPYCEADSGRIIRWFGVSVDIHDRKLAEEALQEADRHKDEFLAMLAHELRSPLAAIRNTVHLLEKRPEAPEAARYLGIVKRQTRRLSALVDDLLDVSRVTRGLVTLRTEPVNLSDIVDRALESVQSLVDEKRHRVRVARPSVPVWVEGDAIRLEQILVNLLANAAKYTDAGGNIDLRLTTEGDNAELRVLDNGIGMKPEVLRHVFDLFGQAERGLDRAKGGLGIGLTIVKNLVELHGGTIAVHSAGPHRGSEFIVRFPLAAGQPSRAEQQMVVERSQHRGLGGVRVLVVDDSSEIAETLALLLEDAGHEVMVANDGTDALRLAAQAKPNVVLLDIGLPGMDGYEVARRMRREPATKNALMAALTGYGQASDRDKALAAGFDRHFVKPVDIDTLEAFVNSAATQASP</sequence>
<gene>
    <name evidence="13" type="ORF">CAL65_16295</name>
</gene>
<evidence type="ECO:0000256" key="7">
    <source>
        <dbReference type="ARBA" id="ARBA00023136"/>
    </source>
</evidence>
<dbReference type="SMART" id="SM00086">
    <property type="entry name" value="PAC"/>
    <property type="match status" value="2"/>
</dbReference>
<organism evidence="13 14">
    <name type="scientific">Alkalilimnicola ehrlichii</name>
    <dbReference type="NCBI Taxonomy" id="351052"/>
    <lineage>
        <taxon>Bacteria</taxon>
        <taxon>Pseudomonadati</taxon>
        <taxon>Pseudomonadota</taxon>
        <taxon>Gammaproteobacteria</taxon>
        <taxon>Chromatiales</taxon>
        <taxon>Ectothiorhodospiraceae</taxon>
        <taxon>Alkalilimnicola</taxon>
    </lineage>
</organism>
<dbReference type="InterPro" id="IPR003661">
    <property type="entry name" value="HisK_dim/P_dom"/>
</dbReference>
<dbReference type="EMBL" id="NFZW01000018">
    <property type="protein sequence ID" value="RFA33910.1"/>
    <property type="molecule type" value="Genomic_DNA"/>
</dbReference>
<dbReference type="SMART" id="SM00091">
    <property type="entry name" value="PAS"/>
    <property type="match status" value="2"/>
</dbReference>
<feature type="domain" description="PAC" evidence="12">
    <location>
        <begin position="206"/>
        <end position="259"/>
    </location>
</feature>
<dbReference type="PROSITE" id="PS50109">
    <property type="entry name" value="HIS_KIN"/>
    <property type="match status" value="1"/>
</dbReference>
<evidence type="ECO:0000259" key="10">
    <source>
        <dbReference type="PROSITE" id="PS50110"/>
    </source>
</evidence>
<keyword evidence="5" id="KW-0418">Kinase</keyword>
<dbReference type="FunFam" id="1.10.287.130:FF:000001">
    <property type="entry name" value="Two-component sensor histidine kinase"/>
    <property type="match status" value="1"/>
</dbReference>
<dbReference type="SMART" id="SM00387">
    <property type="entry name" value="HATPase_c"/>
    <property type="match status" value="1"/>
</dbReference>
<name>A0A3E0WLS5_9GAMM</name>
<feature type="domain" description="Histidine kinase" evidence="9">
    <location>
        <begin position="270"/>
        <end position="487"/>
    </location>
</feature>